<organism evidence="9 10">
    <name type="scientific">Mobilicoccus caccae</name>
    <dbReference type="NCBI Taxonomy" id="1859295"/>
    <lineage>
        <taxon>Bacteria</taxon>
        <taxon>Bacillati</taxon>
        <taxon>Actinomycetota</taxon>
        <taxon>Actinomycetes</taxon>
        <taxon>Micrococcales</taxon>
        <taxon>Dermatophilaceae</taxon>
        <taxon>Mobilicoccus</taxon>
    </lineage>
</organism>
<keyword evidence="7 8" id="KW-0472">Membrane</keyword>
<evidence type="ECO:0000256" key="7">
    <source>
        <dbReference type="ARBA" id="ARBA00023136"/>
    </source>
</evidence>
<name>A0ABQ6IZ95_9MICO</name>
<feature type="transmembrane region" description="Helical" evidence="8">
    <location>
        <begin position="114"/>
        <end position="135"/>
    </location>
</feature>
<comment type="caution">
    <text evidence="9">The sequence shown here is derived from an EMBL/GenBank/DDBJ whole genome shotgun (WGS) entry which is preliminary data.</text>
</comment>
<sequence length="335" mass="36069">MHQAGQAGNYPHGVHPALVPGVSVDDQRYDYRTDRVVVVVVAVTILAFLAWGLLDTEGLAAASETALVWVTTYFGWFCSVLAAVVLFFMLWIGFGRYGRIPLGLDGEKPEYTTFSWVAMLFAAGMGVGLLFFGPYEPMQYYLEPAPGTVDPQTREAMHRALVQTVFHWGPQAWAMYALVGATVAYGAYRRGRTVLMSSIFESLIGRDGVRGARGRIIDIFAIIATLFGTAAALGIGALQIGRGVQIAGGLGEINTPMLLGIVAVLTAVFITSAVSGVARGIRYLSNINMVFAVIVAIFVFLVGPTLFLVNFIPSVIAQYLSETLTLIAYSASYGE</sequence>
<evidence type="ECO:0000256" key="6">
    <source>
        <dbReference type="ARBA" id="ARBA00022989"/>
    </source>
</evidence>
<evidence type="ECO:0008006" key="11">
    <source>
        <dbReference type="Google" id="ProtNLM"/>
    </source>
</evidence>
<feature type="transmembrane region" description="Helical" evidence="8">
    <location>
        <begin position="171"/>
        <end position="188"/>
    </location>
</feature>
<protein>
    <recommendedName>
        <fullName evidence="11">BCCT family transporter</fullName>
    </recommendedName>
</protein>
<evidence type="ECO:0000256" key="8">
    <source>
        <dbReference type="SAM" id="Phobius"/>
    </source>
</evidence>
<evidence type="ECO:0000313" key="10">
    <source>
        <dbReference type="Proteomes" id="UP001157126"/>
    </source>
</evidence>
<reference evidence="10" key="1">
    <citation type="journal article" date="2019" name="Int. J. Syst. Evol. Microbiol.">
        <title>The Global Catalogue of Microorganisms (GCM) 10K type strain sequencing project: providing services to taxonomists for standard genome sequencing and annotation.</title>
        <authorList>
            <consortium name="The Broad Institute Genomics Platform"/>
            <consortium name="The Broad Institute Genome Sequencing Center for Infectious Disease"/>
            <person name="Wu L."/>
            <person name="Ma J."/>
        </authorList>
    </citation>
    <scope>NUCLEOTIDE SEQUENCE [LARGE SCALE GENOMIC DNA]</scope>
    <source>
        <strain evidence="10">NBRC 113072</strain>
    </source>
</reference>
<feature type="transmembrane region" description="Helical" evidence="8">
    <location>
        <begin position="216"/>
        <end position="238"/>
    </location>
</feature>
<evidence type="ECO:0000313" key="9">
    <source>
        <dbReference type="EMBL" id="GMA42022.1"/>
    </source>
</evidence>
<evidence type="ECO:0000256" key="3">
    <source>
        <dbReference type="ARBA" id="ARBA00022448"/>
    </source>
</evidence>
<evidence type="ECO:0000256" key="2">
    <source>
        <dbReference type="ARBA" id="ARBA00005658"/>
    </source>
</evidence>
<evidence type="ECO:0000256" key="1">
    <source>
        <dbReference type="ARBA" id="ARBA00004651"/>
    </source>
</evidence>
<dbReference type="EMBL" id="BSUO01000001">
    <property type="protein sequence ID" value="GMA42022.1"/>
    <property type="molecule type" value="Genomic_DNA"/>
</dbReference>
<feature type="transmembrane region" description="Helical" evidence="8">
    <location>
        <begin position="74"/>
        <end position="94"/>
    </location>
</feature>
<gene>
    <name evidence="9" type="ORF">GCM10025883_40670</name>
</gene>
<keyword evidence="10" id="KW-1185">Reference proteome</keyword>
<accession>A0ABQ6IZ95</accession>
<keyword evidence="5 8" id="KW-0812">Transmembrane</keyword>
<keyword evidence="6 8" id="KW-1133">Transmembrane helix</keyword>
<dbReference type="PANTHER" id="PTHR30047">
    <property type="entry name" value="HIGH-AFFINITY CHOLINE TRANSPORT PROTEIN-RELATED"/>
    <property type="match status" value="1"/>
</dbReference>
<dbReference type="PANTHER" id="PTHR30047:SF7">
    <property type="entry name" value="HIGH-AFFINITY CHOLINE TRANSPORT PROTEIN"/>
    <property type="match status" value="1"/>
</dbReference>
<keyword evidence="4" id="KW-1003">Cell membrane</keyword>
<dbReference type="Proteomes" id="UP001157126">
    <property type="component" value="Unassembled WGS sequence"/>
</dbReference>
<evidence type="ECO:0000256" key="4">
    <source>
        <dbReference type="ARBA" id="ARBA00022475"/>
    </source>
</evidence>
<feature type="transmembrane region" description="Helical" evidence="8">
    <location>
        <begin position="36"/>
        <end position="54"/>
    </location>
</feature>
<evidence type="ECO:0000256" key="5">
    <source>
        <dbReference type="ARBA" id="ARBA00022692"/>
    </source>
</evidence>
<feature type="transmembrane region" description="Helical" evidence="8">
    <location>
        <begin position="258"/>
        <end position="278"/>
    </location>
</feature>
<dbReference type="Pfam" id="PF02028">
    <property type="entry name" value="BCCT"/>
    <property type="match status" value="1"/>
</dbReference>
<proteinExistence type="inferred from homology"/>
<keyword evidence="3" id="KW-0813">Transport</keyword>
<dbReference type="InterPro" id="IPR000060">
    <property type="entry name" value="BCCT_transptr"/>
</dbReference>
<feature type="transmembrane region" description="Helical" evidence="8">
    <location>
        <begin position="290"/>
        <end position="312"/>
    </location>
</feature>
<comment type="subcellular location">
    <subcellularLocation>
        <location evidence="1">Cell membrane</location>
        <topology evidence="1">Multi-pass membrane protein</topology>
    </subcellularLocation>
</comment>
<comment type="similarity">
    <text evidence="2">Belongs to the BCCT transporter (TC 2.A.15) family.</text>
</comment>